<feature type="transmembrane region" description="Helical" evidence="4">
    <location>
        <begin position="398"/>
        <end position="418"/>
    </location>
</feature>
<evidence type="ECO:0000313" key="6">
    <source>
        <dbReference type="Proteomes" id="UP000003953"/>
    </source>
</evidence>
<keyword evidence="3 4" id="KW-0472">Membrane</keyword>
<dbReference type="EMBL" id="DS990441">
    <property type="protein sequence ID" value="EEQ62999.1"/>
    <property type="molecule type" value="Genomic_DNA"/>
</dbReference>
<dbReference type="CDD" id="cd06174">
    <property type="entry name" value="MFS"/>
    <property type="match status" value="1"/>
</dbReference>
<evidence type="ECO:0000256" key="2">
    <source>
        <dbReference type="ARBA" id="ARBA00022989"/>
    </source>
</evidence>
<dbReference type="InterPro" id="IPR011701">
    <property type="entry name" value="MFS"/>
</dbReference>
<reference evidence="6" key="1">
    <citation type="journal article" date="2014" name="Genome Announc.">
        <title>Draft genome sequences of six enterohepatic helicobacter species isolated from humans and one from rhesus macaques.</title>
        <authorList>
            <person name="Shen Z."/>
            <person name="Sheh A."/>
            <person name="Young S.K."/>
            <person name="Abouelliel A."/>
            <person name="Ward D.V."/>
            <person name="Earl A.M."/>
            <person name="Fox J.G."/>
        </authorList>
    </citation>
    <scope>NUCLEOTIDE SEQUENCE [LARGE SCALE GENOMIC DNA]</scope>
    <source>
        <strain evidence="6">MIT 98-5489</strain>
    </source>
</reference>
<dbReference type="InterPro" id="IPR036259">
    <property type="entry name" value="MFS_trans_sf"/>
</dbReference>
<protein>
    <submittedName>
        <fullName evidence="5">Transporter, major facilitator family protein</fullName>
    </submittedName>
</protein>
<keyword evidence="1 4" id="KW-0812">Transmembrane</keyword>
<name>C5EXI8_9HELI</name>
<feature type="transmembrane region" description="Helical" evidence="4">
    <location>
        <begin position="118"/>
        <end position="138"/>
    </location>
</feature>
<dbReference type="PANTHER" id="PTHR23539:SF1">
    <property type="entry name" value="MAJOR FACILITATOR SUPERFAMILY (MFS) PROFILE DOMAIN-CONTAINING PROTEIN"/>
    <property type="match status" value="1"/>
</dbReference>
<dbReference type="eggNOG" id="COG2814">
    <property type="taxonomic scope" value="Bacteria"/>
</dbReference>
<evidence type="ECO:0000313" key="5">
    <source>
        <dbReference type="EMBL" id="EEQ62999.1"/>
    </source>
</evidence>
<feature type="transmembrane region" description="Helical" evidence="4">
    <location>
        <begin position="84"/>
        <end position="106"/>
    </location>
</feature>
<dbReference type="GO" id="GO:0022857">
    <property type="term" value="F:transmembrane transporter activity"/>
    <property type="evidence" value="ECO:0007669"/>
    <property type="project" value="InterPro"/>
</dbReference>
<sequence length="453" mass="48596">MRDGLGPYLGVFLKEHHFLEGQIGLISTITSLCALAFGIPLGILVDKTCYKRTLIAFCIIAITLSTLTNYFYPYFVFTLLAQLSIALCAVFLAPAFAALTLGIVGQKSYAKQVSLNEAYKHGGTAFSAFLSFGCALYWGIASIFVITVLMGIFSLLCLALLRNTPINHTIARGDSTHDIVDSMHNPIESTPHSLIQPTLSRPTKSTLQKYIDSDLTNTNPTKQIISPNTTKSILQKPILHALSFKEVFTHTHIIALSLAMFCFHLSNASMLPLLSQRAHTLGIDTSGAYAAATIIIAQSTMILVALICGKILNPSTFKNNAGHTQDSITLKVSFMLMAISLFELCVRGLVAANFENITGMIITQILDGIGAGITGVIVPILVAIILRGSGHINAGLAFVMTCGGIGGALSGSFGGFIAQSFGYFYAYMCLGSVAFIGLVVWIISIKIFRTQCA</sequence>
<dbReference type="PANTHER" id="PTHR23539">
    <property type="entry name" value="MFS TRANSPORTER"/>
    <property type="match status" value="1"/>
</dbReference>
<feature type="transmembrane region" description="Helical" evidence="4">
    <location>
        <begin position="54"/>
        <end position="72"/>
    </location>
</feature>
<evidence type="ECO:0000256" key="4">
    <source>
        <dbReference type="SAM" id="Phobius"/>
    </source>
</evidence>
<dbReference type="AlphaFoldDB" id="C5EXI8"/>
<feature type="transmembrane region" description="Helical" evidence="4">
    <location>
        <begin position="424"/>
        <end position="448"/>
    </location>
</feature>
<dbReference type="Pfam" id="PF07690">
    <property type="entry name" value="MFS_1"/>
    <property type="match status" value="1"/>
</dbReference>
<evidence type="ECO:0000256" key="3">
    <source>
        <dbReference type="ARBA" id="ARBA00023136"/>
    </source>
</evidence>
<feature type="transmembrane region" description="Helical" evidence="4">
    <location>
        <begin position="361"/>
        <end position="386"/>
    </location>
</feature>
<feature type="transmembrane region" description="Helical" evidence="4">
    <location>
        <begin position="247"/>
        <end position="266"/>
    </location>
</feature>
<proteinExistence type="predicted"/>
<keyword evidence="2 4" id="KW-1133">Transmembrane helix</keyword>
<keyword evidence="6" id="KW-1185">Reference proteome</keyword>
<dbReference type="HOGENOM" id="CLU_038484_0_0_7"/>
<gene>
    <name evidence="5" type="ORF">HPMG_00456</name>
</gene>
<feature type="transmembrane region" description="Helical" evidence="4">
    <location>
        <begin position="328"/>
        <end position="349"/>
    </location>
</feature>
<feature type="transmembrane region" description="Helical" evidence="4">
    <location>
        <begin position="286"/>
        <end position="307"/>
    </location>
</feature>
<feature type="transmembrane region" description="Helical" evidence="4">
    <location>
        <begin position="23"/>
        <end position="45"/>
    </location>
</feature>
<feature type="transmembrane region" description="Helical" evidence="4">
    <location>
        <begin position="144"/>
        <end position="161"/>
    </location>
</feature>
<dbReference type="Gene3D" id="1.20.1250.20">
    <property type="entry name" value="MFS general substrate transporter like domains"/>
    <property type="match status" value="1"/>
</dbReference>
<accession>C5EXI8</accession>
<evidence type="ECO:0000256" key="1">
    <source>
        <dbReference type="ARBA" id="ARBA00022692"/>
    </source>
</evidence>
<organism evidence="5 6">
    <name type="scientific">Helicobacter pullorum MIT 98-5489</name>
    <dbReference type="NCBI Taxonomy" id="537972"/>
    <lineage>
        <taxon>Bacteria</taxon>
        <taxon>Pseudomonadati</taxon>
        <taxon>Campylobacterota</taxon>
        <taxon>Epsilonproteobacteria</taxon>
        <taxon>Campylobacterales</taxon>
        <taxon>Helicobacteraceae</taxon>
        <taxon>Helicobacter</taxon>
    </lineage>
</organism>
<dbReference type="SUPFAM" id="SSF103473">
    <property type="entry name" value="MFS general substrate transporter"/>
    <property type="match status" value="1"/>
</dbReference>
<dbReference type="Proteomes" id="UP000003953">
    <property type="component" value="Unassembled WGS sequence"/>
</dbReference>